<evidence type="ECO:0000256" key="1">
    <source>
        <dbReference type="SAM" id="MobiDB-lite"/>
    </source>
</evidence>
<dbReference type="AlphaFoldDB" id="A0A2X0KUG0"/>
<dbReference type="OrthoDB" id="2539856at2759"/>
<feature type="region of interest" description="Disordered" evidence="1">
    <location>
        <begin position="1"/>
        <end position="52"/>
    </location>
</feature>
<sequence>MVEQGGNNPDGTGIVFDAAGLPNTAPSARDRQKSRAAQVSQDEEGGRASGGSGNVETKFQWYSIILKELFQSALRRRSVLDGEKTQSPKFVYDVKALRDNARIIVQRGALLRKADFRSPSGKLKLLGPDLDRIIPLLRAGELSFRLEEEVTGQVQNRKWPTAMKAATAMLTGGLGTRAPTRTASEVTMAELSAPARLVDAHAVRRSWLLKGQTTQATTIVISKFCFICIRLLVTKGGEGDCSLPFVPNLPLGRSRSTSPC</sequence>
<proteinExistence type="predicted"/>
<evidence type="ECO:0000313" key="3">
    <source>
        <dbReference type="Proteomes" id="UP000249723"/>
    </source>
</evidence>
<evidence type="ECO:0000313" key="2">
    <source>
        <dbReference type="EMBL" id="SCZ90618.1"/>
    </source>
</evidence>
<accession>A0A2X0KUG0</accession>
<feature type="compositionally biased region" description="Polar residues" evidence="1">
    <location>
        <begin position="1"/>
        <end position="10"/>
    </location>
</feature>
<dbReference type="Proteomes" id="UP000249723">
    <property type="component" value="Unassembled WGS sequence"/>
</dbReference>
<reference evidence="3" key="1">
    <citation type="submission" date="2016-10" db="EMBL/GenBank/DDBJ databases">
        <authorList>
            <person name="Jeantristanb JTB J.-T."/>
            <person name="Ricardo R."/>
        </authorList>
    </citation>
    <scope>NUCLEOTIDE SEQUENCE [LARGE SCALE GENOMIC DNA]</scope>
</reference>
<name>A0A2X0KUG0_9BASI</name>
<keyword evidence="3" id="KW-1185">Reference proteome</keyword>
<protein>
    <submittedName>
        <fullName evidence="2">BZ3500_MvSof-1268-A1-R1_Chr1-3g02104 protein</fullName>
    </submittedName>
</protein>
<organism evidence="2 3">
    <name type="scientific">Microbotryum saponariae</name>
    <dbReference type="NCBI Taxonomy" id="289078"/>
    <lineage>
        <taxon>Eukaryota</taxon>
        <taxon>Fungi</taxon>
        <taxon>Dikarya</taxon>
        <taxon>Basidiomycota</taxon>
        <taxon>Pucciniomycotina</taxon>
        <taxon>Microbotryomycetes</taxon>
        <taxon>Microbotryales</taxon>
        <taxon>Microbotryaceae</taxon>
        <taxon>Microbotryum</taxon>
    </lineage>
</organism>
<dbReference type="EMBL" id="FMWP01000014">
    <property type="protein sequence ID" value="SCZ90618.1"/>
    <property type="molecule type" value="Genomic_DNA"/>
</dbReference>
<gene>
    <name evidence="2" type="ORF">BZ3500_MVSOF-1268-A1-R1_CHR1-3G02104</name>
</gene>